<dbReference type="GO" id="GO:0046872">
    <property type="term" value="F:metal ion binding"/>
    <property type="evidence" value="ECO:0007669"/>
    <property type="project" value="UniProtKB-KW"/>
</dbReference>
<keyword evidence="5" id="KW-0460">Magnesium</keyword>
<evidence type="ECO:0000256" key="1">
    <source>
        <dbReference type="ARBA" id="ARBA00022722"/>
    </source>
</evidence>
<dbReference type="GO" id="GO:0004519">
    <property type="term" value="F:endonuclease activity"/>
    <property type="evidence" value="ECO:0007669"/>
    <property type="project" value="UniProtKB-KW"/>
</dbReference>
<reference evidence="11 13" key="2">
    <citation type="journal article" date="2018" name="Plant J.">
        <title>The Physcomitrella patens chromosome-scale assembly reveals moss genome structure and evolution.</title>
        <authorList>
            <person name="Lang D."/>
            <person name="Ullrich K.K."/>
            <person name="Murat F."/>
            <person name="Fuchs J."/>
            <person name="Jenkins J."/>
            <person name="Haas F.B."/>
            <person name="Piednoel M."/>
            <person name="Gundlach H."/>
            <person name="Van Bel M."/>
            <person name="Meyberg R."/>
            <person name="Vives C."/>
            <person name="Morata J."/>
            <person name="Symeonidi A."/>
            <person name="Hiss M."/>
            <person name="Muchero W."/>
            <person name="Kamisugi Y."/>
            <person name="Saleh O."/>
            <person name="Blanc G."/>
            <person name="Decker E.L."/>
            <person name="van Gessel N."/>
            <person name="Grimwood J."/>
            <person name="Hayes R.D."/>
            <person name="Graham S.W."/>
            <person name="Gunter L.E."/>
            <person name="McDaniel S.F."/>
            <person name="Hoernstein S.N.W."/>
            <person name="Larsson A."/>
            <person name="Li F.W."/>
            <person name="Perroud P.F."/>
            <person name="Phillips J."/>
            <person name="Ranjan P."/>
            <person name="Rokshar D.S."/>
            <person name="Rothfels C.J."/>
            <person name="Schneider L."/>
            <person name="Shu S."/>
            <person name="Stevenson D.W."/>
            <person name="Thummler F."/>
            <person name="Tillich M."/>
            <person name="Villarreal Aguilar J.C."/>
            <person name="Widiez T."/>
            <person name="Wong G.K."/>
            <person name="Wymore A."/>
            <person name="Zhang Y."/>
            <person name="Zimmer A.D."/>
            <person name="Quatrano R.S."/>
            <person name="Mayer K.F.X."/>
            <person name="Goodstein D."/>
            <person name="Casacuberta J.M."/>
            <person name="Vandepoele K."/>
            <person name="Reski R."/>
            <person name="Cuming A.C."/>
            <person name="Tuskan G.A."/>
            <person name="Maumus F."/>
            <person name="Salse J."/>
            <person name="Schmutz J."/>
            <person name="Rensing S.A."/>
        </authorList>
    </citation>
    <scope>NUCLEOTIDE SEQUENCE [LARGE SCALE GENOMIC DNA]</scope>
    <source>
        <strain evidence="12 13">cv. Gransden 2004</strain>
    </source>
</reference>
<dbReference type="GO" id="GO:0015074">
    <property type="term" value="P:DNA integration"/>
    <property type="evidence" value="ECO:0007669"/>
    <property type="project" value="UniProtKB-KW"/>
</dbReference>
<accession>A0A2K1KA07</accession>
<dbReference type="InterPro" id="IPR039537">
    <property type="entry name" value="Retrotran_Ty1/copia-like"/>
</dbReference>
<dbReference type="STRING" id="3218.A0A2K1KA07"/>
<evidence type="ECO:0000256" key="7">
    <source>
        <dbReference type="ARBA" id="ARBA00022918"/>
    </source>
</evidence>
<keyword evidence="2" id="KW-0479">Metal-binding</keyword>
<dbReference type="Gramene" id="Pp3c7_2330V3.1">
    <property type="protein sequence ID" value="Pp3c7_2330V3.1"/>
    <property type="gene ID" value="Pp3c7_2330"/>
</dbReference>
<organism evidence="11">
    <name type="scientific">Physcomitrium patens</name>
    <name type="common">Spreading-leaved earth moss</name>
    <name type="synonym">Physcomitrella patens</name>
    <dbReference type="NCBI Taxonomy" id="3218"/>
    <lineage>
        <taxon>Eukaryota</taxon>
        <taxon>Viridiplantae</taxon>
        <taxon>Streptophyta</taxon>
        <taxon>Embryophyta</taxon>
        <taxon>Bryophyta</taxon>
        <taxon>Bryophytina</taxon>
        <taxon>Bryopsida</taxon>
        <taxon>Funariidae</taxon>
        <taxon>Funariales</taxon>
        <taxon>Funariaceae</taxon>
        <taxon>Physcomitrium</taxon>
    </lineage>
</organism>
<keyword evidence="4" id="KW-0378">Hydrolase</keyword>
<evidence type="ECO:0000259" key="10">
    <source>
        <dbReference type="Pfam" id="PF25597"/>
    </source>
</evidence>
<keyword evidence="9" id="KW-0233">DNA recombination</keyword>
<dbReference type="InParanoid" id="A0A2K1KA07"/>
<evidence type="ECO:0000256" key="5">
    <source>
        <dbReference type="ARBA" id="ARBA00022842"/>
    </source>
</evidence>
<feature type="domain" description="Retroviral polymerase SH3-like" evidence="10">
    <location>
        <begin position="133"/>
        <end position="166"/>
    </location>
</feature>
<evidence type="ECO:0000313" key="13">
    <source>
        <dbReference type="Proteomes" id="UP000006727"/>
    </source>
</evidence>
<evidence type="ECO:0000256" key="8">
    <source>
        <dbReference type="ARBA" id="ARBA00022932"/>
    </source>
</evidence>
<dbReference type="PANTHER" id="PTHR42648:SF11">
    <property type="entry name" value="TRANSPOSON TY4-P GAG-POL POLYPROTEIN"/>
    <property type="match status" value="1"/>
</dbReference>
<keyword evidence="8" id="KW-0239">DNA-directed DNA polymerase</keyword>
<evidence type="ECO:0000256" key="3">
    <source>
        <dbReference type="ARBA" id="ARBA00022759"/>
    </source>
</evidence>
<evidence type="ECO:0000313" key="11">
    <source>
        <dbReference type="EMBL" id="PNR50608.1"/>
    </source>
</evidence>
<evidence type="ECO:0000256" key="9">
    <source>
        <dbReference type="ARBA" id="ARBA00023172"/>
    </source>
</evidence>
<keyword evidence="8" id="KW-0808">Transferase</keyword>
<evidence type="ECO:0000313" key="12">
    <source>
        <dbReference type="EnsemblPlants" id="Pp3c7_2330V3.1"/>
    </source>
</evidence>
<dbReference type="GO" id="GO:0003887">
    <property type="term" value="F:DNA-directed DNA polymerase activity"/>
    <property type="evidence" value="ECO:0007669"/>
    <property type="project" value="UniProtKB-KW"/>
</dbReference>
<dbReference type="Pfam" id="PF25597">
    <property type="entry name" value="SH3_retrovirus"/>
    <property type="match status" value="1"/>
</dbReference>
<proteinExistence type="predicted"/>
<evidence type="ECO:0000256" key="4">
    <source>
        <dbReference type="ARBA" id="ARBA00022801"/>
    </source>
</evidence>
<keyword evidence="7" id="KW-0695">RNA-directed DNA polymerase</keyword>
<reference evidence="11 13" key="1">
    <citation type="journal article" date="2008" name="Science">
        <title>The Physcomitrella genome reveals evolutionary insights into the conquest of land by plants.</title>
        <authorList>
            <person name="Rensing S."/>
            <person name="Lang D."/>
            <person name="Zimmer A."/>
            <person name="Terry A."/>
            <person name="Salamov A."/>
            <person name="Shapiro H."/>
            <person name="Nishiyama T."/>
            <person name="Perroud P.-F."/>
            <person name="Lindquist E."/>
            <person name="Kamisugi Y."/>
            <person name="Tanahashi T."/>
            <person name="Sakakibara K."/>
            <person name="Fujita T."/>
            <person name="Oishi K."/>
            <person name="Shin-I T."/>
            <person name="Kuroki Y."/>
            <person name="Toyoda A."/>
            <person name="Suzuki Y."/>
            <person name="Hashimoto A."/>
            <person name="Yamaguchi K."/>
            <person name="Sugano A."/>
            <person name="Kohara Y."/>
            <person name="Fujiyama A."/>
            <person name="Anterola A."/>
            <person name="Aoki S."/>
            <person name="Ashton N."/>
            <person name="Barbazuk W.B."/>
            <person name="Barker E."/>
            <person name="Bennetzen J."/>
            <person name="Bezanilla M."/>
            <person name="Blankenship R."/>
            <person name="Cho S.H."/>
            <person name="Dutcher S."/>
            <person name="Estelle M."/>
            <person name="Fawcett J.A."/>
            <person name="Gundlach H."/>
            <person name="Hanada K."/>
            <person name="Heyl A."/>
            <person name="Hicks K.A."/>
            <person name="Hugh J."/>
            <person name="Lohr M."/>
            <person name="Mayer K."/>
            <person name="Melkozernov A."/>
            <person name="Murata T."/>
            <person name="Nelson D."/>
            <person name="Pils B."/>
            <person name="Prigge M."/>
            <person name="Reiss B."/>
            <person name="Renner T."/>
            <person name="Rombauts S."/>
            <person name="Rushton P."/>
            <person name="Sanderfoot A."/>
            <person name="Schween G."/>
            <person name="Shiu S.-H."/>
            <person name="Stueber K."/>
            <person name="Theodoulou F.L."/>
            <person name="Tu H."/>
            <person name="Van de Peer Y."/>
            <person name="Verrier P.J."/>
            <person name="Waters E."/>
            <person name="Wood A."/>
            <person name="Yang L."/>
            <person name="Cove D."/>
            <person name="Cuming A."/>
            <person name="Hasebe M."/>
            <person name="Lucas S."/>
            <person name="Mishler D.B."/>
            <person name="Reski R."/>
            <person name="Grigoriev I."/>
            <person name="Quatrano R.S."/>
            <person name="Boore J.L."/>
        </authorList>
    </citation>
    <scope>NUCLEOTIDE SEQUENCE [LARGE SCALE GENOMIC DNA]</scope>
    <source>
        <strain evidence="12 13">cv. Gransden 2004</strain>
    </source>
</reference>
<dbReference type="EnsemblPlants" id="Pp3c7_2330V3.1">
    <property type="protein sequence ID" value="Pp3c7_2330V3.1"/>
    <property type="gene ID" value="Pp3c7_2330"/>
</dbReference>
<dbReference type="Proteomes" id="UP000006727">
    <property type="component" value="Chromosome 7"/>
</dbReference>
<dbReference type="InterPro" id="IPR057670">
    <property type="entry name" value="SH3_retrovirus"/>
</dbReference>
<keyword evidence="8" id="KW-0548">Nucleotidyltransferase</keyword>
<evidence type="ECO:0000256" key="2">
    <source>
        <dbReference type="ARBA" id="ARBA00022723"/>
    </source>
</evidence>
<keyword evidence="6" id="KW-0229">DNA integration</keyword>
<dbReference type="GO" id="GO:0016787">
    <property type="term" value="F:hydrolase activity"/>
    <property type="evidence" value="ECO:0007669"/>
    <property type="project" value="UniProtKB-KW"/>
</dbReference>
<dbReference type="AlphaFoldDB" id="A0A2K1KA07"/>
<name>A0A2K1KA07_PHYPA</name>
<sequence length="197" mass="23304">MAKVNEEGAPTNTLRAIHFWDTILQNHHLSSRSIWFLSRIFAIKPKSQNRTIIGRTRSTAFKNKFSSFLWSEAIKIANYFVNFIPTKVNSSMTFHEFFFQCKPNISNLRVFGCLDTYIHLKKKERKWNFFNLLIGYDTENNAYIIYYTNEKRILISKDIIFDKQKIGYSFLDHTIANKQEIFSFNSMTNNHTSEDEV</sequence>
<protein>
    <recommendedName>
        <fullName evidence="10">Retroviral polymerase SH3-like domain-containing protein</fullName>
    </recommendedName>
</protein>
<reference evidence="12" key="3">
    <citation type="submission" date="2020-12" db="UniProtKB">
        <authorList>
            <consortium name="EnsemblPlants"/>
        </authorList>
    </citation>
    <scope>IDENTIFICATION</scope>
</reference>
<keyword evidence="13" id="KW-1185">Reference proteome</keyword>
<keyword evidence="3" id="KW-0255">Endonuclease</keyword>
<dbReference type="GO" id="GO:0006310">
    <property type="term" value="P:DNA recombination"/>
    <property type="evidence" value="ECO:0007669"/>
    <property type="project" value="UniProtKB-KW"/>
</dbReference>
<dbReference type="GO" id="GO:0003964">
    <property type="term" value="F:RNA-directed DNA polymerase activity"/>
    <property type="evidence" value="ECO:0007669"/>
    <property type="project" value="UniProtKB-KW"/>
</dbReference>
<gene>
    <name evidence="11" type="ORF">PHYPA_009794</name>
</gene>
<evidence type="ECO:0000256" key="6">
    <source>
        <dbReference type="ARBA" id="ARBA00022908"/>
    </source>
</evidence>
<keyword evidence="1" id="KW-0540">Nuclease</keyword>
<dbReference type="EMBL" id="ABEU02000007">
    <property type="protein sequence ID" value="PNR50608.1"/>
    <property type="molecule type" value="Genomic_DNA"/>
</dbReference>
<dbReference type="PANTHER" id="PTHR42648">
    <property type="entry name" value="TRANSPOSASE, PUTATIVE-RELATED"/>
    <property type="match status" value="1"/>
</dbReference>